<accession>A0A7R6SWZ7</accession>
<protein>
    <submittedName>
        <fullName evidence="6">Universal stress protein E</fullName>
    </submittedName>
</protein>
<keyword evidence="3" id="KW-0963">Cytoplasm</keyword>
<evidence type="ECO:0000256" key="1">
    <source>
        <dbReference type="ARBA" id="ARBA00004496"/>
    </source>
</evidence>
<dbReference type="PRINTS" id="PR01438">
    <property type="entry name" value="UNVRSLSTRESS"/>
</dbReference>
<dbReference type="SUPFAM" id="SSF52402">
    <property type="entry name" value="Adenine nucleotide alpha hydrolases-like"/>
    <property type="match status" value="2"/>
</dbReference>
<feature type="domain" description="UspA" evidence="5">
    <location>
        <begin position="4"/>
        <end position="144"/>
    </location>
</feature>
<proteinExistence type="inferred from homology"/>
<name>A0A7R6SWZ7_9GAMM</name>
<evidence type="ECO:0000256" key="3">
    <source>
        <dbReference type="ARBA" id="ARBA00022490"/>
    </source>
</evidence>
<dbReference type="Proteomes" id="UP000595332">
    <property type="component" value="Chromosome"/>
</dbReference>
<comment type="similarity">
    <text evidence="2">Belongs to the universal stress protein A family.</text>
</comment>
<evidence type="ECO:0000313" key="7">
    <source>
        <dbReference type="Proteomes" id="UP000595332"/>
    </source>
</evidence>
<gene>
    <name evidence="6" type="primary">uspE</name>
    <name evidence="6" type="ORF">NEJAP_2219</name>
</gene>
<dbReference type="PANTHER" id="PTHR47892:SF1">
    <property type="entry name" value="UNIVERSAL STRESS PROTEIN E"/>
    <property type="match status" value="1"/>
</dbReference>
<comment type="subcellular location">
    <subcellularLocation>
        <location evidence="1">Cytoplasm</location>
    </subcellularLocation>
</comment>
<dbReference type="InterPro" id="IPR006015">
    <property type="entry name" value="Universal_stress_UspA"/>
</dbReference>
<evidence type="ECO:0000313" key="6">
    <source>
        <dbReference type="EMBL" id="BBB30167.1"/>
    </source>
</evidence>
<dbReference type="Gene3D" id="3.40.50.12370">
    <property type="match status" value="1"/>
</dbReference>
<dbReference type="Pfam" id="PF00582">
    <property type="entry name" value="Usp"/>
    <property type="match status" value="2"/>
</dbReference>
<keyword evidence="7" id="KW-1185">Reference proteome</keyword>
<dbReference type="KEGG" id="njp:NEJAP_2219"/>
<dbReference type="EMBL" id="AP014546">
    <property type="protein sequence ID" value="BBB30167.1"/>
    <property type="molecule type" value="Genomic_DNA"/>
</dbReference>
<dbReference type="RefSeq" id="WP_201347371.1">
    <property type="nucleotide sequence ID" value="NZ_AP014546.1"/>
</dbReference>
<evidence type="ECO:0000259" key="5">
    <source>
        <dbReference type="Pfam" id="PF00582"/>
    </source>
</evidence>
<comment type="function">
    <text evidence="4">Required for resistance to DNA-damaging agents.</text>
</comment>
<dbReference type="AlphaFoldDB" id="A0A7R6SWZ7"/>
<organism evidence="6 7">
    <name type="scientific">Neptunomonas japonica JAMM 1380</name>
    <dbReference type="NCBI Taxonomy" id="1441457"/>
    <lineage>
        <taxon>Bacteria</taxon>
        <taxon>Pseudomonadati</taxon>
        <taxon>Pseudomonadota</taxon>
        <taxon>Gammaproteobacteria</taxon>
        <taxon>Oceanospirillales</taxon>
        <taxon>Oceanospirillaceae</taxon>
        <taxon>Neptunomonas</taxon>
    </lineage>
</organism>
<dbReference type="PANTHER" id="PTHR47892">
    <property type="entry name" value="UNIVERSAL STRESS PROTEIN E"/>
    <property type="match status" value="1"/>
</dbReference>
<evidence type="ECO:0000256" key="2">
    <source>
        <dbReference type="ARBA" id="ARBA00008791"/>
    </source>
</evidence>
<feature type="domain" description="UspA" evidence="5">
    <location>
        <begin position="187"/>
        <end position="294"/>
    </location>
</feature>
<reference evidence="6 7" key="1">
    <citation type="journal article" date="2008" name="Int. J. Syst. Evol. Microbiol.">
        <title>Neptunomonas japonica sp. nov., an Osedax japonicus symbiont-like bacterium isolated from sediment adjacent to sperm whale carcasses off Kagoshima, Japan.</title>
        <authorList>
            <person name="Miyazaki M."/>
            <person name="Nogi Y."/>
            <person name="Fujiwara Y."/>
            <person name="Kawato M."/>
            <person name="Kubokawa K."/>
            <person name="Horikoshi K."/>
        </authorList>
    </citation>
    <scope>NUCLEOTIDE SEQUENCE [LARGE SCALE GENOMIC DNA]</scope>
    <source>
        <strain evidence="6 7">JAMM 1380</strain>
    </source>
</reference>
<sequence length="304" mass="34473">MKTERVLVHIDTAQVSDTLMQKIMILAQKKGTMIELFSCCYNQSLHRSYLFDDEAEKHAVAGYLHQAEAKLIRLAEQLEAQGGQVSYDVTWNRNVAEGLIRKALRYRADIVVFPIGRHSHGHYLFRQGDWQLIAQCPTPLLLIRDQQWAVHPRVAALVDPFHQCEEPQKLDNQVLKNSQVLSRLLVAEQHVVHSFATIPQAAIFDEHLTIDYAAMHEKVKQQHTDVLQAMVSKDVILHLEQGDVHAVIPALVKRENIDLLVMGSISRGFLDRFLVGSSVERIVGHVDCDFLLVKQPGFVSPITE</sequence>
<dbReference type="GO" id="GO:0005737">
    <property type="term" value="C:cytoplasm"/>
    <property type="evidence" value="ECO:0007669"/>
    <property type="project" value="UniProtKB-SubCell"/>
</dbReference>
<evidence type="ECO:0000256" key="4">
    <source>
        <dbReference type="ARBA" id="ARBA00037131"/>
    </source>
</evidence>
<dbReference type="InterPro" id="IPR006016">
    <property type="entry name" value="UspA"/>
</dbReference>